<dbReference type="Gene3D" id="3.90.1200.10">
    <property type="match status" value="1"/>
</dbReference>
<dbReference type="SUPFAM" id="SSF56112">
    <property type="entry name" value="Protein kinase-like (PK-like)"/>
    <property type="match status" value="1"/>
</dbReference>
<sequence>MSERGRSRRNLDTAAAERLAGIVCARENLDSVGLHRLGPVGANATFLAPAAHVVLRITSAEHTRRALREIRVAQWLLSEGIPVVRPLRSSPVAVDGRVATLWEEIPDPTIASTGDLGEMLGRLHALEAPTQMELPALEPLAGVEDYLDSAEGLDADDMAFLRRQLEELRAAYARLDFALPAGPIHGDAHRKNIVRSGEGRVVMLDLERVSIGPREWDTIVAATYAHLGWYTPEEYTAFITAYGSDVRNWAGFPTLLEIRKLRMTAWLCSRTGREPRLRAEATQRIATLRDSSRSQEWTPGV</sequence>
<protein>
    <submittedName>
        <fullName evidence="2">Aminoglycoside phosphotransferase family protein</fullName>
    </submittedName>
</protein>
<keyword evidence="3" id="KW-1185">Reference proteome</keyword>
<comment type="caution">
    <text evidence="2">The sequence shown here is derived from an EMBL/GenBank/DDBJ whole genome shotgun (WGS) entry which is preliminary data.</text>
</comment>
<feature type="domain" description="Aminoglycoside phosphotransferase" evidence="1">
    <location>
        <begin position="51"/>
        <end position="249"/>
    </location>
</feature>
<reference evidence="3" key="1">
    <citation type="journal article" date="2019" name="Int. J. Syst. Evol. Microbiol.">
        <title>The Global Catalogue of Microorganisms (GCM) 10K type strain sequencing project: providing services to taxonomists for standard genome sequencing and annotation.</title>
        <authorList>
            <consortium name="The Broad Institute Genomics Platform"/>
            <consortium name="The Broad Institute Genome Sequencing Center for Infectious Disease"/>
            <person name="Wu L."/>
            <person name="Ma J."/>
        </authorList>
    </citation>
    <scope>NUCLEOTIDE SEQUENCE [LARGE SCALE GENOMIC DNA]</scope>
    <source>
        <strain evidence="3">JCM 18123</strain>
    </source>
</reference>
<evidence type="ECO:0000313" key="2">
    <source>
        <dbReference type="EMBL" id="GAA4936022.1"/>
    </source>
</evidence>
<dbReference type="EMBL" id="BAABIK010000006">
    <property type="protein sequence ID" value="GAA4936022.1"/>
    <property type="molecule type" value="Genomic_DNA"/>
</dbReference>
<proteinExistence type="predicted"/>
<accession>A0ABP9GEQ4</accession>
<dbReference type="InterPro" id="IPR011009">
    <property type="entry name" value="Kinase-like_dom_sf"/>
</dbReference>
<gene>
    <name evidence="2" type="ORF">GCM10023224_16040</name>
</gene>
<dbReference type="InterPro" id="IPR002575">
    <property type="entry name" value="Aminoglycoside_PTrfase"/>
</dbReference>
<dbReference type="Proteomes" id="UP001499993">
    <property type="component" value="Unassembled WGS sequence"/>
</dbReference>
<dbReference type="Pfam" id="PF01636">
    <property type="entry name" value="APH"/>
    <property type="match status" value="1"/>
</dbReference>
<evidence type="ECO:0000313" key="3">
    <source>
        <dbReference type="Proteomes" id="UP001499993"/>
    </source>
</evidence>
<organism evidence="2 3">
    <name type="scientific">Streptomonospora halophila</name>
    <dbReference type="NCBI Taxonomy" id="427369"/>
    <lineage>
        <taxon>Bacteria</taxon>
        <taxon>Bacillati</taxon>
        <taxon>Actinomycetota</taxon>
        <taxon>Actinomycetes</taxon>
        <taxon>Streptosporangiales</taxon>
        <taxon>Nocardiopsidaceae</taxon>
        <taxon>Streptomonospora</taxon>
    </lineage>
</organism>
<name>A0ABP9GEQ4_9ACTN</name>
<evidence type="ECO:0000259" key="1">
    <source>
        <dbReference type="Pfam" id="PF01636"/>
    </source>
</evidence>